<comment type="caution">
    <text evidence="1">The sequence shown here is derived from an EMBL/GenBank/DDBJ whole genome shotgun (WGS) entry which is preliminary data.</text>
</comment>
<name>J9DI77_EDHAE</name>
<dbReference type="HOGENOM" id="CLU_1378102_0_0_1"/>
<dbReference type="VEuPathDB" id="MicrosporidiaDB:EDEG_03232"/>
<gene>
    <name evidence="1" type="ORF">EDEG_03232</name>
</gene>
<organism evidence="1 2">
    <name type="scientific">Edhazardia aedis (strain USNM 41457)</name>
    <name type="common">Microsporidian parasite</name>
    <dbReference type="NCBI Taxonomy" id="1003232"/>
    <lineage>
        <taxon>Eukaryota</taxon>
        <taxon>Fungi</taxon>
        <taxon>Fungi incertae sedis</taxon>
        <taxon>Microsporidia</taxon>
        <taxon>Edhazardia</taxon>
    </lineage>
</organism>
<accession>J9DI77</accession>
<reference evidence="2" key="2">
    <citation type="submission" date="2015-07" db="EMBL/GenBank/DDBJ databases">
        <title>Contrasting host-pathogen interactions and genome evolution in two generalist and specialist microsporidian pathogens of mosquitoes.</title>
        <authorList>
            <consortium name="The Broad Institute Genomics Platform"/>
            <consortium name="The Broad Institute Genome Sequencing Center for Infectious Disease"/>
            <person name="Cuomo C.A."/>
            <person name="Sanscrainte N.D."/>
            <person name="Goldberg J.M."/>
            <person name="Heiman D."/>
            <person name="Young S."/>
            <person name="Zeng Q."/>
            <person name="Becnel J.J."/>
            <person name="Birren B.W."/>
        </authorList>
    </citation>
    <scope>NUCLEOTIDE SEQUENCE [LARGE SCALE GENOMIC DNA]</scope>
    <source>
        <strain evidence="2">USNM 41457</strain>
    </source>
</reference>
<reference evidence="1 2" key="1">
    <citation type="submission" date="2011-08" db="EMBL/GenBank/DDBJ databases">
        <authorList>
            <person name="Liu Z.J."/>
            <person name="Shi F.L."/>
            <person name="Lu J.Q."/>
            <person name="Li M."/>
            <person name="Wang Z.L."/>
        </authorList>
    </citation>
    <scope>NUCLEOTIDE SEQUENCE [LARGE SCALE GENOMIC DNA]</scope>
    <source>
        <strain evidence="1 2">USNM 41457</strain>
    </source>
</reference>
<evidence type="ECO:0000313" key="1">
    <source>
        <dbReference type="EMBL" id="EJW02330.1"/>
    </source>
</evidence>
<sequence>MKNIKLEGLDGLIQKKQFRNKTIFFILVALKLYGGSIVKTYQNEDLFFIPHINVDKRIVYDNLTQKFTLKNRNLIYENDDCLQIKYDKNYDGYTIFSKSNLLCVCDPNFDNNIAVTTCTINNEKLNNKKSSIWKIVQNDVGFNIYVDRETDDKWENLEKYCLTANDPVAFSISELSLEICDSNRDEMKFFIFRKKIDY</sequence>
<dbReference type="Proteomes" id="UP000003163">
    <property type="component" value="Unassembled WGS sequence"/>
</dbReference>
<protein>
    <submittedName>
        <fullName evidence="1">Uncharacterized protein</fullName>
    </submittedName>
</protein>
<dbReference type="InParanoid" id="J9DI77"/>
<dbReference type="AlphaFoldDB" id="J9DI77"/>
<dbReference type="EMBL" id="AFBI03000077">
    <property type="protein sequence ID" value="EJW02330.1"/>
    <property type="molecule type" value="Genomic_DNA"/>
</dbReference>
<keyword evidence="2" id="KW-1185">Reference proteome</keyword>
<proteinExistence type="predicted"/>
<evidence type="ECO:0000313" key="2">
    <source>
        <dbReference type="Proteomes" id="UP000003163"/>
    </source>
</evidence>